<feature type="region of interest" description="Disordered" evidence="1">
    <location>
        <begin position="94"/>
        <end position="113"/>
    </location>
</feature>
<proteinExistence type="predicted"/>
<sequence>MGSFRGLRGLFARGPNRTFAKGRDAAEQLPKSGRSCIAQRFQDLEVGCAGHNRHSICSHKQAFRKYSAALNFEANVLRLQITNNAVDQLEPEMALPARTQGSSPTNLKLAELH</sequence>
<gene>
    <name evidence="2" type="ORF">SAMN04488002_0198</name>
</gene>
<name>A0A1I6FS81_9RHOB</name>
<protein>
    <submittedName>
        <fullName evidence="2">Uncharacterized protein</fullName>
    </submittedName>
</protein>
<dbReference type="Proteomes" id="UP000199658">
    <property type="component" value="Unassembled WGS sequence"/>
</dbReference>
<organism evidence="2 3">
    <name type="scientific">Litoreibacter janthinus</name>
    <dbReference type="NCBI Taxonomy" id="670154"/>
    <lineage>
        <taxon>Bacteria</taxon>
        <taxon>Pseudomonadati</taxon>
        <taxon>Pseudomonadota</taxon>
        <taxon>Alphaproteobacteria</taxon>
        <taxon>Rhodobacterales</taxon>
        <taxon>Roseobacteraceae</taxon>
        <taxon>Litoreibacter</taxon>
    </lineage>
</organism>
<reference evidence="3" key="1">
    <citation type="submission" date="2016-10" db="EMBL/GenBank/DDBJ databases">
        <authorList>
            <person name="Varghese N."/>
            <person name="Submissions S."/>
        </authorList>
    </citation>
    <scope>NUCLEOTIDE SEQUENCE [LARGE SCALE GENOMIC DNA]</scope>
    <source>
        <strain evidence="3">DSM 26921</strain>
    </source>
</reference>
<evidence type="ECO:0000313" key="3">
    <source>
        <dbReference type="Proteomes" id="UP000199658"/>
    </source>
</evidence>
<dbReference type="EMBL" id="FOYO01000001">
    <property type="protein sequence ID" value="SFR32766.1"/>
    <property type="molecule type" value="Genomic_DNA"/>
</dbReference>
<evidence type="ECO:0000313" key="2">
    <source>
        <dbReference type="EMBL" id="SFR32766.1"/>
    </source>
</evidence>
<evidence type="ECO:0000256" key="1">
    <source>
        <dbReference type="SAM" id="MobiDB-lite"/>
    </source>
</evidence>
<dbReference type="AlphaFoldDB" id="A0A1I6FS81"/>
<accession>A0A1I6FS81</accession>
<keyword evidence="3" id="KW-1185">Reference proteome</keyword>